<comment type="caution">
    <text evidence="5">The sequence shown here is derived from an EMBL/GenBank/DDBJ whole genome shotgun (WGS) entry which is preliminary data.</text>
</comment>
<evidence type="ECO:0000259" key="4">
    <source>
        <dbReference type="PROSITE" id="PS50014"/>
    </source>
</evidence>
<keyword evidence="6" id="KW-1185">Reference proteome</keyword>
<dbReference type="Proteomes" id="UP000198406">
    <property type="component" value="Unassembled WGS sequence"/>
</dbReference>
<dbReference type="GO" id="GO:0006355">
    <property type="term" value="P:regulation of DNA-templated transcription"/>
    <property type="evidence" value="ECO:0007669"/>
    <property type="project" value="TreeGrafter"/>
</dbReference>
<evidence type="ECO:0000256" key="3">
    <source>
        <dbReference type="SAM" id="MobiDB-lite"/>
    </source>
</evidence>
<proteinExistence type="predicted"/>
<dbReference type="SMART" id="SM00297">
    <property type="entry name" value="BROMO"/>
    <property type="match status" value="1"/>
</dbReference>
<organism evidence="5 6">
    <name type="scientific">Fistulifera solaris</name>
    <name type="common">Oleaginous diatom</name>
    <dbReference type="NCBI Taxonomy" id="1519565"/>
    <lineage>
        <taxon>Eukaryota</taxon>
        <taxon>Sar</taxon>
        <taxon>Stramenopiles</taxon>
        <taxon>Ochrophyta</taxon>
        <taxon>Bacillariophyta</taxon>
        <taxon>Bacillariophyceae</taxon>
        <taxon>Bacillariophycidae</taxon>
        <taxon>Naviculales</taxon>
        <taxon>Naviculaceae</taxon>
        <taxon>Fistulifera</taxon>
    </lineage>
</organism>
<dbReference type="AlphaFoldDB" id="A0A1Z5KMF2"/>
<protein>
    <submittedName>
        <fullName evidence="5">Bromodomain-containing protein 2</fullName>
    </submittedName>
</protein>
<dbReference type="InParanoid" id="A0A1Z5KMF2"/>
<dbReference type="PRINTS" id="PR00503">
    <property type="entry name" value="BROMODOMAIN"/>
</dbReference>
<sequence>MPPVEGQEEALARMTKIVNAFLARPDSGPFREPVDWRGLELHDYPEIIKHMMDLGTIKRKLERNQYQTAAQVASDIRLVWSNCMTYNAEGSDFWLLAKGFSRRFEDRYRRVKADVDVGEDLEEEEDKDDEEDEEGAGEDGEDDEEEGEDFGEGEGEDEDENELGSSSHASGLDGATLDERSKFSANLLMLTGLELGYVVKTIEIQCPQAIEIGQQVPGKMEIVVDRLISNASLFNKLSEYAEQKASQRRQKVPMRKAPTIIDISNRRKRKR</sequence>
<evidence type="ECO:0000313" key="6">
    <source>
        <dbReference type="Proteomes" id="UP000198406"/>
    </source>
</evidence>
<feature type="region of interest" description="Disordered" evidence="3">
    <location>
        <begin position="245"/>
        <end position="271"/>
    </location>
</feature>
<gene>
    <name evidence="5" type="ORF">FisN_13Lh336</name>
</gene>
<dbReference type="SUPFAM" id="SSF47370">
    <property type="entry name" value="Bromodomain"/>
    <property type="match status" value="1"/>
</dbReference>
<dbReference type="InterPro" id="IPR036427">
    <property type="entry name" value="Bromodomain-like_sf"/>
</dbReference>
<dbReference type="Gene3D" id="1.20.920.10">
    <property type="entry name" value="Bromodomain-like"/>
    <property type="match status" value="1"/>
</dbReference>
<dbReference type="Pfam" id="PF00439">
    <property type="entry name" value="Bromodomain"/>
    <property type="match status" value="1"/>
</dbReference>
<accession>A0A1Z5KMF2</accession>
<dbReference type="GO" id="GO:0005634">
    <property type="term" value="C:nucleus"/>
    <property type="evidence" value="ECO:0007669"/>
    <property type="project" value="TreeGrafter"/>
</dbReference>
<name>A0A1Z5KMF2_FISSO</name>
<dbReference type="PROSITE" id="PS50014">
    <property type="entry name" value="BROMODOMAIN_2"/>
    <property type="match status" value="1"/>
</dbReference>
<feature type="compositionally biased region" description="Acidic residues" evidence="3">
    <location>
        <begin position="117"/>
        <end position="162"/>
    </location>
</feature>
<dbReference type="InterPro" id="IPR050935">
    <property type="entry name" value="Bromo_chromatin_reader"/>
</dbReference>
<dbReference type="InterPro" id="IPR001487">
    <property type="entry name" value="Bromodomain"/>
</dbReference>
<dbReference type="GO" id="GO:0000785">
    <property type="term" value="C:chromatin"/>
    <property type="evidence" value="ECO:0007669"/>
    <property type="project" value="TreeGrafter"/>
</dbReference>
<evidence type="ECO:0000313" key="5">
    <source>
        <dbReference type="EMBL" id="GAX27118.1"/>
    </source>
</evidence>
<dbReference type="OrthoDB" id="21449at2759"/>
<keyword evidence="1 2" id="KW-0103">Bromodomain</keyword>
<reference evidence="5 6" key="1">
    <citation type="journal article" date="2015" name="Plant Cell">
        <title>Oil accumulation by the oleaginous diatom Fistulifera solaris as revealed by the genome and transcriptome.</title>
        <authorList>
            <person name="Tanaka T."/>
            <person name="Maeda Y."/>
            <person name="Veluchamy A."/>
            <person name="Tanaka M."/>
            <person name="Abida H."/>
            <person name="Marechal E."/>
            <person name="Bowler C."/>
            <person name="Muto M."/>
            <person name="Sunaga Y."/>
            <person name="Tanaka M."/>
            <person name="Yoshino T."/>
            <person name="Taniguchi T."/>
            <person name="Fukuda Y."/>
            <person name="Nemoto M."/>
            <person name="Matsumoto M."/>
            <person name="Wong P.S."/>
            <person name="Aburatani S."/>
            <person name="Fujibuchi W."/>
        </authorList>
    </citation>
    <scope>NUCLEOTIDE SEQUENCE [LARGE SCALE GENOMIC DNA]</scope>
    <source>
        <strain evidence="5 6">JPCC DA0580</strain>
    </source>
</reference>
<dbReference type="EMBL" id="BDSP01000253">
    <property type="protein sequence ID" value="GAX27118.1"/>
    <property type="molecule type" value="Genomic_DNA"/>
</dbReference>
<feature type="domain" description="Bromo" evidence="4">
    <location>
        <begin position="22"/>
        <end position="94"/>
    </location>
</feature>
<feature type="region of interest" description="Disordered" evidence="3">
    <location>
        <begin position="117"/>
        <end position="174"/>
    </location>
</feature>
<dbReference type="GO" id="GO:0006338">
    <property type="term" value="P:chromatin remodeling"/>
    <property type="evidence" value="ECO:0007669"/>
    <property type="project" value="TreeGrafter"/>
</dbReference>
<evidence type="ECO:0000256" key="2">
    <source>
        <dbReference type="PROSITE-ProRule" id="PRU00035"/>
    </source>
</evidence>
<dbReference type="PANTHER" id="PTHR22880:SF225">
    <property type="entry name" value="BROMODOMAIN-CONTAINING PROTEIN BET-1-RELATED"/>
    <property type="match status" value="1"/>
</dbReference>
<evidence type="ECO:0000256" key="1">
    <source>
        <dbReference type="ARBA" id="ARBA00023117"/>
    </source>
</evidence>
<dbReference type="PANTHER" id="PTHR22880">
    <property type="entry name" value="FALZ-RELATED BROMODOMAIN-CONTAINING PROTEINS"/>
    <property type="match status" value="1"/>
</dbReference>